<dbReference type="GO" id="GO:0016787">
    <property type="term" value="F:hydrolase activity"/>
    <property type="evidence" value="ECO:0007669"/>
    <property type="project" value="UniProtKB-KW"/>
</dbReference>
<dbReference type="STRING" id="390270.SAMN04488005_3225"/>
<organism evidence="1 2">
    <name type="scientific">Yoonia tamlensis</name>
    <dbReference type="NCBI Taxonomy" id="390270"/>
    <lineage>
        <taxon>Bacteria</taxon>
        <taxon>Pseudomonadati</taxon>
        <taxon>Pseudomonadota</taxon>
        <taxon>Alphaproteobacteria</taxon>
        <taxon>Rhodobacterales</taxon>
        <taxon>Paracoccaceae</taxon>
        <taxon>Yoonia</taxon>
    </lineage>
</organism>
<dbReference type="PIRSF" id="PIRSF029730">
    <property type="entry name" value="UCP029730"/>
    <property type="match status" value="1"/>
</dbReference>
<dbReference type="Proteomes" id="UP000199478">
    <property type="component" value="Unassembled WGS sequence"/>
</dbReference>
<dbReference type="RefSeq" id="WP_090201794.1">
    <property type="nucleotide sequence ID" value="NZ_FOYP01000003.1"/>
</dbReference>
<dbReference type="OrthoDB" id="9815326at2"/>
<name>A0A1I6I1Z4_9RHOB</name>
<proteinExistence type="predicted"/>
<dbReference type="SUPFAM" id="SSF53187">
    <property type="entry name" value="Zn-dependent exopeptidases"/>
    <property type="match status" value="1"/>
</dbReference>
<dbReference type="EMBL" id="FOYP01000003">
    <property type="protein sequence ID" value="SFR60679.1"/>
    <property type="molecule type" value="Genomic_DNA"/>
</dbReference>
<gene>
    <name evidence="1" type="ORF">SAMN04488005_3225</name>
</gene>
<sequence length="256" mass="27011">MTQITPADPVQIDNPTGRSAAVLVCEHASCNIPAALAGLGLSQDARQSHAAWDPGALAVAQRMSQRLDAVLVSSTVSRLVYDCNRPPSAPDAMPAKSEVFDVPGNVGLTQAARDARTNAYYLPFQTALAAQIAKMHAPIIVTIHSFTPVYHGQARAVEIGVLHDDDTRLADAMLETAAAHTSALVLRNDPYGPENGVTHTLREHALPGGHLNVMLEVRNDLIATPATQTAMGDMIAAWVADSVSQITDQGAVQCVA</sequence>
<dbReference type="AlphaFoldDB" id="A0A1I6I1Z4"/>
<dbReference type="InterPro" id="IPR011227">
    <property type="entry name" value="UCP029730"/>
</dbReference>
<dbReference type="InterPro" id="IPR007709">
    <property type="entry name" value="N-FG_amidohydro"/>
</dbReference>
<dbReference type="Gene3D" id="3.40.630.40">
    <property type="entry name" value="Zn-dependent exopeptidases"/>
    <property type="match status" value="1"/>
</dbReference>
<evidence type="ECO:0000313" key="2">
    <source>
        <dbReference type="Proteomes" id="UP000199478"/>
    </source>
</evidence>
<protein>
    <submittedName>
        <fullName evidence="1">Predicted N-formylglutamate amidohydrolase</fullName>
    </submittedName>
</protein>
<reference evidence="2" key="1">
    <citation type="submission" date="2016-10" db="EMBL/GenBank/DDBJ databases">
        <authorList>
            <person name="Varghese N."/>
            <person name="Submissions S."/>
        </authorList>
    </citation>
    <scope>NUCLEOTIDE SEQUENCE [LARGE SCALE GENOMIC DNA]</scope>
    <source>
        <strain evidence="2">DSM 26879</strain>
    </source>
</reference>
<dbReference type="Pfam" id="PF05013">
    <property type="entry name" value="FGase"/>
    <property type="match status" value="1"/>
</dbReference>
<keyword evidence="2" id="KW-1185">Reference proteome</keyword>
<evidence type="ECO:0000313" key="1">
    <source>
        <dbReference type="EMBL" id="SFR60679.1"/>
    </source>
</evidence>
<accession>A0A1I6I1Z4</accession>
<keyword evidence="1" id="KW-0378">Hydrolase</keyword>